<feature type="region of interest" description="Disordered" evidence="1">
    <location>
        <begin position="1"/>
        <end position="84"/>
    </location>
</feature>
<name>A0A8W8I481_MAGGI</name>
<evidence type="ECO:0000313" key="3">
    <source>
        <dbReference type="Proteomes" id="UP000005408"/>
    </source>
</evidence>
<dbReference type="AlphaFoldDB" id="A0A8W8I481"/>
<dbReference type="EnsemblMetazoa" id="G12501.1">
    <property type="protein sequence ID" value="G12501.1:cds"/>
    <property type="gene ID" value="G12501"/>
</dbReference>
<reference evidence="2" key="1">
    <citation type="submission" date="2022-08" db="UniProtKB">
        <authorList>
            <consortium name="EnsemblMetazoa"/>
        </authorList>
    </citation>
    <scope>IDENTIFICATION</scope>
    <source>
        <strain evidence="2">05x7-T-G4-1.051#20</strain>
    </source>
</reference>
<feature type="region of interest" description="Disordered" evidence="1">
    <location>
        <begin position="136"/>
        <end position="159"/>
    </location>
</feature>
<evidence type="ECO:0000256" key="1">
    <source>
        <dbReference type="SAM" id="MobiDB-lite"/>
    </source>
</evidence>
<proteinExistence type="predicted"/>
<organism evidence="2 3">
    <name type="scientific">Magallana gigas</name>
    <name type="common">Pacific oyster</name>
    <name type="synonym">Crassostrea gigas</name>
    <dbReference type="NCBI Taxonomy" id="29159"/>
    <lineage>
        <taxon>Eukaryota</taxon>
        <taxon>Metazoa</taxon>
        <taxon>Spiralia</taxon>
        <taxon>Lophotrochozoa</taxon>
        <taxon>Mollusca</taxon>
        <taxon>Bivalvia</taxon>
        <taxon>Autobranchia</taxon>
        <taxon>Pteriomorphia</taxon>
        <taxon>Ostreida</taxon>
        <taxon>Ostreoidea</taxon>
        <taxon>Ostreidae</taxon>
        <taxon>Magallana</taxon>
    </lineage>
</organism>
<feature type="compositionally biased region" description="Polar residues" evidence="1">
    <location>
        <begin position="136"/>
        <end position="147"/>
    </location>
</feature>
<keyword evidence="3" id="KW-1185">Reference proteome</keyword>
<feature type="compositionally biased region" description="Basic and acidic residues" evidence="1">
    <location>
        <begin position="61"/>
        <end position="75"/>
    </location>
</feature>
<feature type="compositionally biased region" description="Polar residues" evidence="1">
    <location>
        <begin position="34"/>
        <end position="54"/>
    </location>
</feature>
<sequence length="159" mass="18502">MKNKQFQRQEIRRFTWDMGADGMEDEEPQRSLPHPQNNPQIQVTRAESIENSQSDTEESNEERIRLSQQSSERRGSVPTGLVEHHLNPQAHSICGQILRVMGDEHYSKGLGKHLRYMGDEMCYSYFLRNRYYSSQQNSSTGLTSSHSLPDLRREYGPEQ</sequence>
<feature type="compositionally biased region" description="Basic and acidic residues" evidence="1">
    <location>
        <begin position="149"/>
        <end position="159"/>
    </location>
</feature>
<protein>
    <submittedName>
        <fullName evidence="2">Uncharacterized protein</fullName>
    </submittedName>
</protein>
<evidence type="ECO:0000313" key="2">
    <source>
        <dbReference type="EnsemblMetazoa" id="G12501.1:cds"/>
    </source>
</evidence>
<accession>A0A8W8I481</accession>
<dbReference type="Proteomes" id="UP000005408">
    <property type="component" value="Unassembled WGS sequence"/>
</dbReference>